<dbReference type="AlphaFoldDB" id="A0A2U1SU73"/>
<dbReference type="EMBL" id="VJMF01000016">
    <property type="protein sequence ID" value="TRL36799.1"/>
    <property type="molecule type" value="Genomic_DNA"/>
</dbReference>
<dbReference type="Proteomes" id="UP000245137">
    <property type="component" value="Unassembled WGS sequence"/>
</dbReference>
<gene>
    <name evidence="3" type="ORF">C5689_04645</name>
    <name evidence="4" type="ORF">FM996_03760</name>
</gene>
<dbReference type="PANTHER" id="PTHR44068">
    <property type="entry name" value="ZGC:194242"/>
    <property type="match status" value="1"/>
</dbReference>
<protein>
    <submittedName>
        <fullName evidence="3 4">SAM-dependent methyltransferase</fullName>
    </submittedName>
</protein>
<sequence length="296" mass="33511">MEDAMVTTEGSSDVRCELKARVRDHWELETCGTRYGEDHDRLAWFREIAENRIRLEPYILDFARFPEADGRQILEIGVGAGTDFEQWCRYAAHATGVDLTEAAIALTAEHLRLEGISESRFTLRTADAEALPFEDKTFDIVYSWGVLHHTPNTERAYREAYRVLKPGGVMRTMIYHIPSWTGIMLYVAHGLLKGRIALGLRSAIFNHLESPGTKAYTCAEGRRLAADVGFDSVVVTTRLGPGDLLEIKPSRRYRGWAARLAWMFYPRPLVRLLGDRFGLYLLIEGRRPAKGGGYTT</sequence>
<dbReference type="CDD" id="cd02440">
    <property type="entry name" value="AdoMet_MTases"/>
    <property type="match status" value="1"/>
</dbReference>
<reference evidence="4 6" key="3">
    <citation type="submission" date="2019-07" db="EMBL/GenBank/DDBJ databases">
        <title>Ln-dependent methylotrophs.</title>
        <authorList>
            <person name="Tani A."/>
        </authorList>
    </citation>
    <scope>NUCLEOTIDE SEQUENCE [LARGE SCALE GENOMIC DNA]</scope>
    <source>
        <strain evidence="4 6">SM89A</strain>
    </source>
</reference>
<dbReference type="InterPro" id="IPR013216">
    <property type="entry name" value="Methyltransf_11"/>
</dbReference>
<evidence type="ECO:0000256" key="1">
    <source>
        <dbReference type="ARBA" id="ARBA00022679"/>
    </source>
</evidence>
<dbReference type="InterPro" id="IPR029063">
    <property type="entry name" value="SAM-dependent_MTases_sf"/>
</dbReference>
<accession>A0A2U1SU73</accession>
<dbReference type="PANTHER" id="PTHR44068:SF11">
    <property type="entry name" value="GERANYL DIPHOSPHATE 2-C-METHYLTRANSFERASE"/>
    <property type="match status" value="1"/>
</dbReference>
<dbReference type="EMBL" id="PUIV01000004">
    <property type="protein sequence ID" value="PWB95154.1"/>
    <property type="molecule type" value="Genomic_DNA"/>
</dbReference>
<dbReference type="SUPFAM" id="SSF53335">
    <property type="entry name" value="S-adenosyl-L-methionine-dependent methyltransferases"/>
    <property type="match status" value="1"/>
</dbReference>
<evidence type="ECO:0000313" key="5">
    <source>
        <dbReference type="Proteomes" id="UP000245137"/>
    </source>
</evidence>
<keyword evidence="1 3" id="KW-0808">Transferase</keyword>
<organism evidence="3 5">
    <name type="scientific">Methylosinus sporium</name>
    <dbReference type="NCBI Taxonomy" id="428"/>
    <lineage>
        <taxon>Bacteria</taxon>
        <taxon>Pseudomonadati</taxon>
        <taxon>Pseudomonadota</taxon>
        <taxon>Alphaproteobacteria</taxon>
        <taxon>Hyphomicrobiales</taxon>
        <taxon>Methylocystaceae</taxon>
        <taxon>Methylosinus</taxon>
    </lineage>
</organism>
<proteinExistence type="predicted"/>
<dbReference type="Gene3D" id="3.40.50.150">
    <property type="entry name" value="Vaccinia Virus protein VP39"/>
    <property type="match status" value="1"/>
</dbReference>
<evidence type="ECO:0000313" key="4">
    <source>
        <dbReference type="EMBL" id="TRL36799.1"/>
    </source>
</evidence>
<dbReference type="Pfam" id="PF08241">
    <property type="entry name" value="Methyltransf_11"/>
    <property type="match status" value="1"/>
</dbReference>
<reference evidence="3" key="2">
    <citation type="submission" date="2018-02" db="EMBL/GenBank/DDBJ databases">
        <authorList>
            <person name="Cohen D.B."/>
            <person name="Kent A.D."/>
        </authorList>
    </citation>
    <scope>NUCLEOTIDE SEQUENCE</scope>
    <source>
        <strain evidence="3">DSM 17706</strain>
    </source>
</reference>
<dbReference type="InterPro" id="IPR050447">
    <property type="entry name" value="Erg6_SMT_methyltransf"/>
</dbReference>
<reference evidence="3 5" key="1">
    <citation type="journal article" date="2018" name="Appl. Microbiol. Biotechnol.">
        <title>Co-cultivation of the strictly anaerobic methanogen Methanosarcina barkeri with aerobic methanotrophs in an oxygen-limited membrane bioreactor.</title>
        <authorList>
            <person name="In 't Zandt M.H."/>
            <person name="van den Bosch T.J.M."/>
            <person name="Rijkers R."/>
            <person name="van Kessel M.A.H.J."/>
            <person name="Jetten M.S.M."/>
            <person name="Welte C.U."/>
        </authorList>
    </citation>
    <scope>NUCLEOTIDE SEQUENCE [LARGE SCALE GENOMIC DNA]</scope>
    <source>
        <strain evidence="3 5">DSM 17706</strain>
    </source>
</reference>
<comment type="caution">
    <text evidence="3">The sequence shown here is derived from an EMBL/GenBank/DDBJ whole genome shotgun (WGS) entry which is preliminary data.</text>
</comment>
<evidence type="ECO:0000313" key="6">
    <source>
        <dbReference type="Proteomes" id="UP000316781"/>
    </source>
</evidence>
<keyword evidence="5" id="KW-1185">Reference proteome</keyword>
<keyword evidence="3" id="KW-0489">Methyltransferase</keyword>
<dbReference type="Proteomes" id="UP000316781">
    <property type="component" value="Unassembled WGS sequence"/>
</dbReference>
<evidence type="ECO:0000259" key="2">
    <source>
        <dbReference type="Pfam" id="PF08241"/>
    </source>
</evidence>
<name>A0A2U1SU73_METSR</name>
<feature type="domain" description="Methyltransferase type 11" evidence="2">
    <location>
        <begin position="74"/>
        <end position="170"/>
    </location>
</feature>
<evidence type="ECO:0000313" key="3">
    <source>
        <dbReference type="EMBL" id="PWB95154.1"/>
    </source>
</evidence>
<dbReference type="GO" id="GO:0032259">
    <property type="term" value="P:methylation"/>
    <property type="evidence" value="ECO:0007669"/>
    <property type="project" value="UniProtKB-KW"/>
</dbReference>
<dbReference type="GO" id="GO:0008757">
    <property type="term" value="F:S-adenosylmethionine-dependent methyltransferase activity"/>
    <property type="evidence" value="ECO:0007669"/>
    <property type="project" value="InterPro"/>
</dbReference>